<dbReference type="GO" id="GO:0045936">
    <property type="term" value="P:negative regulation of phosphate metabolic process"/>
    <property type="evidence" value="ECO:0007669"/>
    <property type="project" value="InterPro"/>
</dbReference>
<keyword evidence="5 7" id="KW-0963">Cytoplasm</keyword>
<dbReference type="AlphaFoldDB" id="A0AAW4WYW2"/>
<name>A0AAW4WYW2_9FIRM</name>
<dbReference type="Proteomes" id="UP001199296">
    <property type="component" value="Unassembled WGS sequence"/>
</dbReference>
<dbReference type="RefSeq" id="WP_229344149.1">
    <property type="nucleotide sequence ID" value="NZ_JAJFAT010000003.1"/>
</dbReference>
<keyword evidence="4 7" id="KW-0813">Transport</keyword>
<keyword evidence="6 7" id="KW-0592">Phosphate transport</keyword>
<comment type="function">
    <text evidence="7">Plays a role in the regulation of phosphate uptake.</text>
</comment>
<sequence length="216" mass="24795">MNDSRKSFHKELKELENEMLKMGSIVGESIQNSIEALIKKDLKLAEQIIKEDDIIDDYEVLLEEKCTRLIALQQPVAIDLRKIIVISKLATDLERIGDNASNIAYRVKEIAADQHIIEMSQLSEMSSLVVKQLKDSLKSFVDMDIELAKNVVENDLKVNKYDKEFKAELIKKMSKNCKQIAQGTSLMFISRFLERIGDHSTNICERTIYMKTGKRL</sequence>
<reference evidence="9 10" key="1">
    <citation type="submission" date="2021-10" db="EMBL/GenBank/DDBJ databases">
        <authorList>
            <person name="Grouzdev D.S."/>
            <person name="Pantiukh K.S."/>
            <person name="Krutkina M.S."/>
        </authorList>
    </citation>
    <scope>NUCLEOTIDE SEQUENCE [LARGE SCALE GENOMIC DNA]</scope>
    <source>
        <strain evidence="9 10">Z-7514</strain>
    </source>
</reference>
<comment type="subunit">
    <text evidence="3 7">Homodimer.</text>
</comment>
<dbReference type="GO" id="GO:0005737">
    <property type="term" value="C:cytoplasm"/>
    <property type="evidence" value="ECO:0007669"/>
    <property type="project" value="UniProtKB-SubCell"/>
</dbReference>
<dbReference type="InterPro" id="IPR038078">
    <property type="entry name" value="PhoU-like_sf"/>
</dbReference>
<protein>
    <recommendedName>
        <fullName evidence="7">Phosphate-specific transport system accessory protein PhoU</fullName>
    </recommendedName>
</protein>
<dbReference type="SUPFAM" id="SSF109755">
    <property type="entry name" value="PhoU-like"/>
    <property type="match status" value="1"/>
</dbReference>
<organism evidence="9 10">
    <name type="scientific">Halanaerobium polyolivorans</name>
    <dbReference type="NCBI Taxonomy" id="2886943"/>
    <lineage>
        <taxon>Bacteria</taxon>
        <taxon>Bacillati</taxon>
        <taxon>Bacillota</taxon>
        <taxon>Clostridia</taxon>
        <taxon>Halanaerobiales</taxon>
        <taxon>Halanaerobiaceae</taxon>
        <taxon>Halanaerobium</taxon>
    </lineage>
</organism>
<comment type="subcellular location">
    <subcellularLocation>
        <location evidence="1 7">Cytoplasm</location>
    </subcellularLocation>
</comment>
<evidence type="ECO:0000256" key="1">
    <source>
        <dbReference type="ARBA" id="ARBA00004496"/>
    </source>
</evidence>
<comment type="similarity">
    <text evidence="2 7">Belongs to the PhoU family.</text>
</comment>
<evidence type="ECO:0000256" key="6">
    <source>
        <dbReference type="ARBA" id="ARBA00022592"/>
    </source>
</evidence>
<dbReference type="GO" id="GO:0030643">
    <property type="term" value="P:intracellular phosphate ion homeostasis"/>
    <property type="evidence" value="ECO:0007669"/>
    <property type="project" value="InterPro"/>
</dbReference>
<dbReference type="InterPro" id="IPR026022">
    <property type="entry name" value="PhoU_dom"/>
</dbReference>
<proteinExistence type="inferred from homology"/>
<dbReference type="PANTHER" id="PTHR42930">
    <property type="entry name" value="PHOSPHATE-SPECIFIC TRANSPORT SYSTEM ACCESSORY PROTEIN PHOU"/>
    <property type="match status" value="1"/>
</dbReference>
<dbReference type="PIRSF" id="PIRSF003107">
    <property type="entry name" value="PhoU"/>
    <property type="match status" value="1"/>
</dbReference>
<dbReference type="NCBIfam" id="TIGR02135">
    <property type="entry name" value="phoU_full"/>
    <property type="match status" value="1"/>
</dbReference>
<comment type="caution">
    <text evidence="9">The sequence shown here is derived from an EMBL/GenBank/DDBJ whole genome shotgun (WGS) entry which is preliminary data.</text>
</comment>
<accession>A0AAW4WYW2</accession>
<dbReference type="InterPro" id="IPR028366">
    <property type="entry name" value="PhoU"/>
</dbReference>
<dbReference type="Gene3D" id="1.20.58.220">
    <property type="entry name" value="Phosphate transport system protein phou homolog 2, domain 2"/>
    <property type="match status" value="1"/>
</dbReference>
<evidence type="ECO:0000313" key="10">
    <source>
        <dbReference type="Proteomes" id="UP001199296"/>
    </source>
</evidence>
<dbReference type="GO" id="GO:0006817">
    <property type="term" value="P:phosphate ion transport"/>
    <property type="evidence" value="ECO:0007669"/>
    <property type="project" value="UniProtKB-KW"/>
</dbReference>
<dbReference type="EMBL" id="JAJFAT010000003">
    <property type="protein sequence ID" value="MCC3144405.1"/>
    <property type="molecule type" value="Genomic_DNA"/>
</dbReference>
<dbReference type="Pfam" id="PF01895">
    <property type="entry name" value="PhoU"/>
    <property type="match status" value="2"/>
</dbReference>
<evidence type="ECO:0000259" key="8">
    <source>
        <dbReference type="Pfam" id="PF01895"/>
    </source>
</evidence>
<dbReference type="FunFam" id="1.20.58.220:FF:000004">
    <property type="entry name" value="Phosphate-specific transport system accessory protein PhoU"/>
    <property type="match status" value="1"/>
</dbReference>
<evidence type="ECO:0000313" key="9">
    <source>
        <dbReference type="EMBL" id="MCC3144405.1"/>
    </source>
</evidence>
<dbReference type="PANTHER" id="PTHR42930:SF3">
    <property type="entry name" value="PHOSPHATE-SPECIFIC TRANSPORT SYSTEM ACCESSORY PROTEIN PHOU"/>
    <property type="match status" value="1"/>
</dbReference>
<feature type="domain" description="PhoU" evidence="8">
    <location>
        <begin position="122"/>
        <end position="207"/>
    </location>
</feature>
<evidence type="ECO:0000256" key="4">
    <source>
        <dbReference type="ARBA" id="ARBA00022448"/>
    </source>
</evidence>
<feature type="domain" description="PhoU" evidence="8">
    <location>
        <begin position="20"/>
        <end position="107"/>
    </location>
</feature>
<evidence type="ECO:0000256" key="7">
    <source>
        <dbReference type="PIRNR" id="PIRNR003107"/>
    </source>
</evidence>
<evidence type="ECO:0000256" key="2">
    <source>
        <dbReference type="ARBA" id="ARBA00008107"/>
    </source>
</evidence>
<gene>
    <name evidence="9" type="primary">phoU</name>
    <name evidence="9" type="ORF">LJ207_03605</name>
</gene>
<evidence type="ECO:0000256" key="5">
    <source>
        <dbReference type="ARBA" id="ARBA00022490"/>
    </source>
</evidence>
<keyword evidence="10" id="KW-1185">Reference proteome</keyword>
<evidence type="ECO:0000256" key="3">
    <source>
        <dbReference type="ARBA" id="ARBA00011738"/>
    </source>
</evidence>